<dbReference type="SMART" id="SM00448">
    <property type="entry name" value="REC"/>
    <property type="match status" value="1"/>
</dbReference>
<organism evidence="12 13">
    <name type="scientific">Corallincola platygyrae</name>
    <dbReference type="NCBI Taxonomy" id="1193278"/>
    <lineage>
        <taxon>Bacteria</taxon>
        <taxon>Pseudomonadati</taxon>
        <taxon>Pseudomonadota</taxon>
        <taxon>Gammaproteobacteria</taxon>
        <taxon>Alteromonadales</taxon>
        <taxon>Psychromonadaceae</taxon>
        <taxon>Corallincola</taxon>
    </lineage>
</organism>
<dbReference type="InterPro" id="IPR011006">
    <property type="entry name" value="CheY-like_superfamily"/>
</dbReference>
<comment type="subcellular location">
    <subcellularLocation>
        <location evidence="1">Cytoplasm</location>
    </subcellularLocation>
</comment>
<dbReference type="EMBL" id="JBHUHT010000017">
    <property type="protein sequence ID" value="MFD2097426.1"/>
    <property type="molecule type" value="Genomic_DNA"/>
</dbReference>
<keyword evidence="4" id="KW-0902">Two-component regulatory system</keyword>
<dbReference type="Proteomes" id="UP001597380">
    <property type="component" value="Unassembled WGS sequence"/>
</dbReference>
<evidence type="ECO:0000256" key="5">
    <source>
        <dbReference type="ARBA" id="ARBA00023015"/>
    </source>
</evidence>
<dbReference type="Gene3D" id="6.10.250.690">
    <property type="match status" value="1"/>
</dbReference>
<keyword evidence="6 9" id="KW-0238">DNA-binding</keyword>
<feature type="domain" description="OmpR/PhoB-type" evidence="11">
    <location>
        <begin position="129"/>
        <end position="228"/>
    </location>
</feature>
<gene>
    <name evidence="12" type="ORF">ACFSJ3_15615</name>
</gene>
<keyword evidence="7" id="KW-0804">Transcription</keyword>
<evidence type="ECO:0000259" key="11">
    <source>
        <dbReference type="PROSITE" id="PS51755"/>
    </source>
</evidence>
<dbReference type="CDD" id="cd00383">
    <property type="entry name" value="trans_reg_C"/>
    <property type="match status" value="1"/>
</dbReference>
<evidence type="ECO:0000313" key="13">
    <source>
        <dbReference type="Proteomes" id="UP001597380"/>
    </source>
</evidence>
<dbReference type="InterPro" id="IPR001867">
    <property type="entry name" value="OmpR/PhoB-type_DNA-bd"/>
</dbReference>
<evidence type="ECO:0000256" key="4">
    <source>
        <dbReference type="ARBA" id="ARBA00023012"/>
    </source>
</evidence>
<proteinExistence type="predicted"/>
<dbReference type="Pfam" id="PF00072">
    <property type="entry name" value="Response_reg"/>
    <property type="match status" value="1"/>
</dbReference>
<keyword evidence="2" id="KW-0963">Cytoplasm</keyword>
<evidence type="ECO:0000256" key="2">
    <source>
        <dbReference type="ARBA" id="ARBA00022490"/>
    </source>
</evidence>
<protein>
    <submittedName>
        <fullName evidence="12">Response regulator</fullName>
    </submittedName>
</protein>
<dbReference type="SUPFAM" id="SSF52172">
    <property type="entry name" value="CheY-like"/>
    <property type="match status" value="1"/>
</dbReference>
<dbReference type="InterPro" id="IPR001789">
    <property type="entry name" value="Sig_transdc_resp-reg_receiver"/>
</dbReference>
<keyword evidence="3 8" id="KW-0597">Phosphoprotein</keyword>
<keyword evidence="13" id="KW-1185">Reference proteome</keyword>
<evidence type="ECO:0000256" key="1">
    <source>
        <dbReference type="ARBA" id="ARBA00004496"/>
    </source>
</evidence>
<dbReference type="Pfam" id="PF00486">
    <property type="entry name" value="Trans_reg_C"/>
    <property type="match status" value="1"/>
</dbReference>
<dbReference type="PANTHER" id="PTHR48111">
    <property type="entry name" value="REGULATOR OF RPOS"/>
    <property type="match status" value="1"/>
</dbReference>
<dbReference type="PANTHER" id="PTHR48111:SF39">
    <property type="entry name" value="TRANSCRIPTIONAL REGULATORY PROTEIN CPXR"/>
    <property type="match status" value="1"/>
</dbReference>
<name>A0ABW4XPC5_9GAMM</name>
<dbReference type="InterPro" id="IPR039420">
    <property type="entry name" value="WalR-like"/>
</dbReference>
<dbReference type="SMART" id="SM00862">
    <property type="entry name" value="Trans_reg_C"/>
    <property type="match status" value="1"/>
</dbReference>
<dbReference type="PROSITE" id="PS51755">
    <property type="entry name" value="OMPR_PHOB"/>
    <property type="match status" value="1"/>
</dbReference>
<evidence type="ECO:0000256" key="6">
    <source>
        <dbReference type="ARBA" id="ARBA00023125"/>
    </source>
</evidence>
<evidence type="ECO:0000256" key="7">
    <source>
        <dbReference type="ARBA" id="ARBA00023163"/>
    </source>
</evidence>
<keyword evidence="5" id="KW-0805">Transcription regulation</keyword>
<evidence type="ECO:0000259" key="10">
    <source>
        <dbReference type="PROSITE" id="PS50110"/>
    </source>
</evidence>
<accession>A0ABW4XPC5</accession>
<dbReference type="InterPro" id="IPR036388">
    <property type="entry name" value="WH-like_DNA-bd_sf"/>
</dbReference>
<evidence type="ECO:0000256" key="9">
    <source>
        <dbReference type="PROSITE-ProRule" id="PRU01091"/>
    </source>
</evidence>
<dbReference type="RefSeq" id="WP_345340588.1">
    <property type="nucleotide sequence ID" value="NZ_BAABLI010000015.1"/>
</dbReference>
<dbReference type="Gene3D" id="3.40.50.2300">
    <property type="match status" value="1"/>
</dbReference>
<feature type="modified residue" description="4-aspartylphosphate" evidence="8">
    <location>
        <position position="51"/>
    </location>
</feature>
<evidence type="ECO:0000313" key="12">
    <source>
        <dbReference type="EMBL" id="MFD2097426.1"/>
    </source>
</evidence>
<dbReference type="SUPFAM" id="SSF46894">
    <property type="entry name" value="C-terminal effector domain of the bipartite response regulators"/>
    <property type="match status" value="1"/>
</dbReference>
<feature type="DNA-binding region" description="OmpR/PhoB-type" evidence="9">
    <location>
        <begin position="129"/>
        <end position="228"/>
    </location>
</feature>
<dbReference type="InterPro" id="IPR016032">
    <property type="entry name" value="Sig_transdc_resp-reg_C-effctor"/>
</dbReference>
<dbReference type="Gene3D" id="1.10.10.10">
    <property type="entry name" value="Winged helix-like DNA-binding domain superfamily/Winged helix DNA-binding domain"/>
    <property type="match status" value="1"/>
</dbReference>
<sequence length="230" mass="25982">MKILIIDDDRALCELLAELLTMEGFDVAMSHDGQAGLDKATSNDFDLILLDVMLPSLNGMEVLKQLRQQACETPVLMLTARGEETDRVLGLEFGADDYLPKPFSDRELIARIRAILRRTSVPAKPTVNHDQLTVGELVLLPGRQEARWRENKLDLTSTEFTLLHNLVQSEGQVLSKEFLNKKVLGRSLLPYDRSLDVHVSNLRKKLPSRSDGGDWIRTVRGKGYLWLEDC</sequence>
<evidence type="ECO:0000256" key="8">
    <source>
        <dbReference type="PROSITE-ProRule" id="PRU00169"/>
    </source>
</evidence>
<evidence type="ECO:0000256" key="3">
    <source>
        <dbReference type="ARBA" id="ARBA00022553"/>
    </source>
</evidence>
<feature type="domain" description="Response regulatory" evidence="10">
    <location>
        <begin position="2"/>
        <end position="116"/>
    </location>
</feature>
<dbReference type="PROSITE" id="PS50110">
    <property type="entry name" value="RESPONSE_REGULATORY"/>
    <property type="match status" value="1"/>
</dbReference>
<reference evidence="13" key="1">
    <citation type="journal article" date="2019" name="Int. J. Syst. Evol. Microbiol.">
        <title>The Global Catalogue of Microorganisms (GCM) 10K type strain sequencing project: providing services to taxonomists for standard genome sequencing and annotation.</title>
        <authorList>
            <consortium name="The Broad Institute Genomics Platform"/>
            <consortium name="The Broad Institute Genome Sequencing Center for Infectious Disease"/>
            <person name="Wu L."/>
            <person name="Ma J."/>
        </authorList>
    </citation>
    <scope>NUCLEOTIDE SEQUENCE [LARGE SCALE GENOMIC DNA]</scope>
    <source>
        <strain evidence="13">CGMCC 1.10992</strain>
    </source>
</reference>
<comment type="caution">
    <text evidence="12">The sequence shown here is derived from an EMBL/GenBank/DDBJ whole genome shotgun (WGS) entry which is preliminary data.</text>
</comment>